<protein>
    <submittedName>
        <fullName evidence="1">Uncharacterized protein</fullName>
    </submittedName>
</protein>
<proteinExistence type="predicted"/>
<feature type="non-terminal residue" evidence="1">
    <location>
        <position position="1"/>
    </location>
</feature>
<sequence length="39" mass="4988">YMDCSLNEIEKYYKEHNAEYWTNTKKYYKVLYLMKLNKK</sequence>
<dbReference type="AlphaFoldDB" id="A0A381UHP3"/>
<organism evidence="1">
    <name type="scientific">marine metagenome</name>
    <dbReference type="NCBI Taxonomy" id="408172"/>
    <lineage>
        <taxon>unclassified sequences</taxon>
        <taxon>metagenomes</taxon>
        <taxon>ecological metagenomes</taxon>
    </lineage>
</organism>
<gene>
    <name evidence="1" type="ORF">METZ01_LOCUS80338</name>
</gene>
<dbReference type="EMBL" id="UINC01006429">
    <property type="protein sequence ID" value="SVA27484.1"/>
    <property type="molecule type" value="Genomic_DNA"/>
</dbReference>
<name>A0A381UHP3_9ZZZZ</name>
<evidence type="ECO:0000313" key="1">
    <source>
        <dbReference type="EMBL" id="SVA27484.1"/>
    </source>
</evidence>
<reference evidence="1" key="1">
    <citation type="submission" date="2018-05" db="EMBL/GenBank/DDBJ databases">
        <authorList>
            <person name="Lanie J.A."/>
            <person name="Ng W.-L."/>
            <person name="Kazmierczak K.M."/>
            <person name="Andrzejewski T.M."/>
            <person name="Davidsen T.M."/>
            <person name="Wayne K.J."/>
            <person name="Tettelin H."/>
            <person name="Glass J.I."/>
            <person name="Rusch D."/>
            <person name="Podicherti R."/>
            <person name="Tsui H.-C.T."/>
            <person name="Winkler M.E."/>
        </authorList>
    </citation>
    <scope>NUCLEOTIDE SEQUENCE</scope>
</reference>
<accession>A0A381UHP3</accession>